<dbReference type="Proteomes" id="UP000533598">
    <property type="component" value="Unassembled WGS sequence"/>
</dbReference>
<keyword evidence="1" id="KW-1133">Transmembrane helix</keyword>
<keyword evidence="1" id="KW-0812">Transmembrane</keyword>
<accession>A0A7W7CIF9</accession>
<dbReference type="AlphaFoldDB" id="A0A7W7CIF9"/>
<evidence type="ECO:0000313" key="2">
    <source>
        <dbReference type="EMBL" id="MBB4681820.1"/>
    </source>
</evidence>
<organism evidence="2 3">
    <name type="scientific">Crossiella cryophila</name>
    <dbReference type="NCBI Taxonomy" id="43355"/>
    <lineage>
        <taxon>Bacteria</taxon>
        <taxon>Bacillati</taxon>
        <taxon>Actinomycetota</taxon>
        <taxon>Actinomycetes</taxon>
        <taxon>Pseudonocardiales</taxon>
        <taxon>Pseudonocardiaceae</taxon>
        <taxon>Crossiella</taxon>
    </lineage>
</organism>
<dbReference type="EMBL" id="JACHMH010000001">
    <property type="protein sequence ID" value="MBB4681820.1"/>
    <property type="molecule type" value="Genomic_DNA"/>
</dbReference>
<sequence length="80" mass="8823">MFGVLIGLIIPGGAQWHAHRFWAGLVFLGCAVTIALFAFPRFGWPSLLIVPLLALAEQWAWSRGRTQAGHGRVTSPRVRD</sequence>
<protein>
    <submittedName>
        <fullName evidence="2">Uncharacterized protein</fullName>
    </submittedName>
</protein>
<feature type="transmembrane region" description="Helical" evidence="1">
    <location>
        <begin position="20"/>
        <end position="39"/>
    </location>
</feature>
<keyword evidence="3" id="KW-1185">Reference proteome</keyword>
<proteinExistence type="predicted"/>
<evidence type="ECO:0000313" key="3">
    <source>
        <dbReference type="Proteomes" id="UP000533598"/>
    </source>
</evidence>
<evidence type="ECO:0000256" key="1">
    <source>
        <dbReference type="SAM" id="Phobius"/>
    </source>
</evidence>
<reference evidence="2 3" key="1">
    <citation type="submission" date="2020-08" db="EMBL/GenBank/DDBJ databases">
        <title>Sequencing the genomes of 1000 actinobacteria strains.</title>
        <authorList>
            <person name="Klenk H.-P."/>
        </authorList>
    </citation>
    <scope>NUCLEOTIDE SEQUENCE [LARGE SCALE GENOMIC DNA]</scope>
    <source>
        <strain evidence="2 3">DSM 44230</strain>
    </source>
</reference>
<gene>
    <name evidence="2" type="ORF">HNR67_007938</name>
</gene>
<name>A0A7W7CIF9_9PSEU</name>
<comment type="caution">
    <text evidence="2">The sequence shown here is derived from an EMBL/GenBank/DDBJ whole genome shotgun (WGS) entry which is preliminary data.</text>
</comment>
<keyword evidence="1" id="KW-0472">Membrane</keyword>